<dbReference type="RefSeq" id="WP_275681571.1">
    <property type="nucleotide sequence ID" value="NZ_JAJLJH010000001.1"/>
</dbReference>
<evidence type="ECO:0000256" key="3">
    <source>
        <dbReference type="ARBA" id="ARBA00022448"/>
    </source>
</evidence>
<feature type="transmembrane region" description="Helical" evidence="8">
    <location>
        <begin position="81"/>
        <end position="100"/>
    </location>
</feature>
<evidence type="ECO:0000313" key="10">
    <source>
        <dbReference type="EMBL" id="MCK9685572.1"/>
    </source>
</evidence>
<feature type="transmembrane region" description="Helical" evidence="8">
    <location>
        <begin position="167"/>
        <end position="189"/>
    </location>
</feature>
<dbReference type="SUPFAM" id="SSF103473">
    <property type="entry name" value="MFS general substrate transporter"/>
    <property type="match status" value="1"/>
</dbReference>
<dbReference type="PROSITE" id="PS50850">
    <property type="entry name" value="MFS"/>
    <property type="match status" value="1"/>
</dbReference>
<reference evidence="10" key="1">
    <citation type="submission" date="2021-11" db="EMBL/GenBank/DDBJ databases">
        <title>BS-T2-15 a new species belonging to the Comamonadaceae family isolated from the soil of a French oak forest.</title>
        <authorList>
            <person name="Mieszkin S."/>
            <person name="Alain K."/>
        </authorList>
    </citation>
    <scope>NUCLEOTIDE SEQUENCE</scope>
    <source>
        <strain evidence="10">BS-T2-15</strain>
    </source>
</reference>
<dbReference type="EMBL" id="JAJLJH010000001">
    <property type="protein sequence ID" value="MCK9685572.1"/>
    <property type="molecule type" value="Genomic_DNA"/>
</dbReference>
<gene>
    <name evidence="10" type="ORF">LPC04_07615</name>
</gene>
<keyword evidence="7 8" id="KW-0472">Membrane</keyword>
<evidence type="ECO:0000256" key="4">
    <source>
        <dbReference type="ARBA" id="ARBA00022475"/>
    </source>
</evidence>
<dbReference type="InterPro" id="IPR011701">
    <property type="entry name" value="MFS"/>
</dbReference>
<feature type="transmembrane region" description="Helical" evidence="8">
    <location>
        <begin position="253"/>
        <end position="271"/>
    </location>
</feature>
<organism evidence="10 11">
    <name type="scientific">Scleromatobacter humisilvae</name>
    <dbReference type="NCBI Taxonomy" id="2897159"/>
    <lineage>
        <taxon>Bacteria</taxon>
        <taxon>Pseudomonadati</taxon>
        <taxon>Pseudomonadota</taxon>
        <taxon>Betaproteobacteria</taxon>
        <taxon>Burkholderiales</taxon>
        <taxon>Sphaerotilaceae</taxon>
        <taxon>Scleromatobacter</taxon>
    </lineage>
</organism>
<name>A0A9X1YH07_9BURK</name>
<feature type="transmembrane region" description="Helical" evidence="8">
    <location>
        <begin position="371"/>
        <end position="393"/>
    </location>
</feature>
<dbReference type="Proteomes" id="UP001139353">
    <property type="component" value="Unassembled WGS sequence"/>
</dbReference>
<evidence type="ECO:0000256" key="1">
    <source>
        <dbReference type="ARBA" id="ARBA00004651"/>
    </source>
</evidence>
<dbReference type="PANTHER" id="PTHR43124:SF3">
    <property type="entry name" value="CHLORAMPHENICOL EFFLUX PUMP RV0191"/>
    <property type="match status" value="1"/>
</dbReference>
<dbReference type="GO" id="GO:0005886">
    <property type="term" value="C:plasma membrane"/>
    <property type="evidence" value="ECO:0007669"/>
    <property type="project" value="UniProtKB-SubCell"/>
</dbReference>
<feature type="domain" description="Major facilitator superfamily (MFS) profile" evidence="9">
    <location>
        <begin position="15"/>
        <end position="399"/>
    </location>
</feature>
<feature type="transmembrane region" description="Helical" evidence="8">
    <location>
        <begin position="342"/>
        <end position="365"/>
    </location>
</feature>
<keyword evidence="3 8" id="KW-0813">Transport</keyword>
<evidence type="ECO:0000313" key="11">
    <source>
        <dbReference type="Proteomes" id="UP001139353"/>
    </source>
</evidence>
<proteinExistence type="inferred from homology"/>
<dbReference type="Gene3D" id="1.20.1720.10">
    <property type="entry name" value="Multidrug resistance protein D"/>
    <property type="match status" value="1"/>
</dbReference>
<dbReference type="AlphaFoldDB" id="A0A9X1YH07"/>
<keyword evidence="8" id="KW-0997">Cell inner membrane</keyword>
<keyword evidence="6 8" id="KW-1133">Transmembrane helix</keyword>
<evidence type="ECO:0000259" key="9">
    <source>
        <dbReference type="PROSITE" id="PS50850"/>
    </source>
</evidence>
<keyword evidence="11" id="KW-1185">Reference proteome</keyword>
<feature type="transmembrane region" description="Helical" evidence="8">
    <location>
        <begin position="139"/>
        <end position="161"/>
    </location>
</feature>
<comment type="similarity">
    <text evidence="2 8">Belongs to the major facilitator superfamily. Bcr/CmlA family.</text>
</comment>
<dbReference type="InterPro" id="IPR036259">
    <property type="entry name" value="MFS_trans_sf"/>
</dbReference>
<keyword evidence="5 8" id="KW-0812">Transmembrane</keyword>
<feature type="transmembrane region" description="Helical" evidence="8">
    <location>
        <begin position="283"/>
        <end position="304"/>
    </location>
</feature>
<comment type="caution">
    <text evidence="8">Lacks conserved residue(s) required for the propagation of feature annotation.</text>
</comment>
<evidence type="ECO:0000256" key="7">
    <source>
        <dbReference type="ARBA" id="ARBA00023136"/>
    </source>
</evidence>
<dbReference type="CDD" id="cd17320">
    <property type="entry name" value="MFS_MdfA_MDR_like"/>
    <property type="match status" value="1"/>
</dbReference>
<evidence type="ECO:0000256" key="6">
    <source>
        <dbReference type="ARBA" id="ARBA00022989"/>
    </source>
</evidence>
<dbReference type="GO" id="GO:1990961">
    <property type="term" value="P:xenobiotic detoxification by transmembrane export across the plasma membrane"/>
    <property type="evidence" value="ECO:0007669"/>
    <property type="project" value="InterPro"/>
</dbReference>
<dbReference type="NCBIfam" id="TIGR00710">
    <property type="entry name" value="efflux_Bcr_CflA"/>
    <property type="match status" value="1"/>
</dbReference>
<accession>A0A9X1YH07</accession>
<feature type="transmembrane region" description="Helical" evidence="8">
    <location>
        <begin position="217"/>
        <end position="241"/>
    </location>
</feature>
<evidence type="ECO:0000256" key="5">
    <source>
        <dbReference type="ARBA" id="ARBA00022692"/>
    </source>
</evidence>
<dbReference type="InterPro" id="IPR020846">
    <property type="entry name" value="MFS_dom"/>
</dbReference>
<feature type="transmembrane region" description="Helical" evidence="8">
    <location>
        <begin position="106"/>
        <end position="127"/>
    </location>
</feature>
<protein>
    <recommendedName>
        <fullName evidence="8">Bcr/CflA family efflux transporter</fullName>
    </recommendedName>
</protein>
<dbReference type="PRINTS" id="PR01036">
    <property type="entry name" value="TCRTETB"/>
</dbReference>
<feature type="transmembrane region" description="Helical" evidence="8">
    <location>
        <begin position="50"/>
        <end position="69"/>
    </location>
</feature>
<dbReference type="Pfam" id="PF07690">
    <property type="entry name" value="MFS_1"/>
    <property type="match status" value="1"/>
</dbReference>
<evidence type="ECO:0000256" key="8">
    <source>
        <dbReference type="RuleBase" id="RU365088"/>
    </source>
</evidence>
<dbReference type="GO" id="GO:0042910">
    <property type="term" value="F:xenobiotic transmembrane transporter activity"/>
    <property type="evidence" value="ECO:0007669"/>
    <property type="project" value="InterPro"/>
</dbReference>
<sequence>MTVSATFPLVKRSAPLWLLVLVTFSGTLAMHMFVPALTVASAALHVDAATIRMTISVYIFGLAVGQLVYGPLSDVFGRRPTLLAGLALYTAGGFVATLAPNVGVLVAARLVQAAGGCAGLLLGRAIVRDTAESNDAVRRLALMSLMTMVGPGLAPLVGGLLADWFGWRAIFVVLTALGVVNFTVSWRLLPETGTPSGRISAGSVARDYRALLGSPRFLGFAIGGGCATTSFYGFIAAAPFIFINELHRPIREVGVYLGLLIVGVSIGNILASRLIGRFTIERLLIAGNVLSLVAAAVVLAAFLALRPGVLAIEALMIVYCIGAGLCSPAVSTLSISVDPRLIGSAAGLYGFLQMTIGAACTTLAGLGHDPAVAACTVLAGASLMAQASFRIALRTPANDVVEREDASA</sequence>
<comment type="caution">
    <text evidence="10">The sequence shown here is derived from an EMBL/GenBank/DDBJ whole genome shotgun (WGS) entry which is preliminary data.</text>
</comment>
<evidence type="ECO:0000256" key="2">
    <source>
        <dbReference type="ARBA" id="ARBA00006236"/>
    </source>
</evidence>
<feature type="transmembrane region" description="Helical" evidence="8">
    <location>
        <begin position="310"/>
        <end position="330"/>
    </location>
</feature>
<keyword evidence="4" id="KW-1003">Cell membrane</keyword>
<dbReference type="InterPro" id="IPR050189">
    <property type="entry name" value="MFS_Efflux_Transporters"/>
</dbReference>
<dbReference type="InterPro" id="IPR004812">
    <property type="entry name" value="Efflux_drug-R_Bcr/CmlA"/>
</dbReference>
<comment type="subcellular location">
    <subcellularLocation>
        <location evidence="8">Cell inner membrane</location>
        <topology evidence="8">Multi-pass membrane protein</topology>
    </subcellularLocation>
    <subcellularLocation>
        <location evidence="1">Cell membrane</location>
        <topology evidence="1">Multi-pass membrane protein</topology>
    </subcellularLocation>
</comment>
<dbReference type="PANTHER" id="PTHR43124">
    <property type="entry name" value="PURINE EFFLUX PUMP PBUE"/>
    <property type="match status" value="1"/>
</dbReference>